<dbReference type="CDD" id="cd10747">
    <property type="entry name" value="DnaJ_C"/>
    <property type="match status" value="1"/>
</dbReference>
<dbReference type="EMBL" id="JAGIOC010000001">
    <property type="protein sequence ID" value="MBP2410996.1"/>
    <property type="molecule type" value="Genomic_DNA"/>
</dbReference>
<dbReference type="Gene3D" id="1.10.287.110">
    <property type="entry name" value="DnaJ domain"/>
    <property type="match status" value="1"/>
</dbReference>
<keyword evidence="1" id="KW-0235">DNA replication</keyword>
<evidence type="ECO:0000256" key="2">
    <source>
        <dbReference type="ARBA" id="ARBA00023016"/>
    </source>
</evidence>
<dbReference type="SUPFAM" id="SSF49493">
    <property type="entry name" value="HSP40/DnaJ peptide-binding domain"/>
    <property type="match status" value="2"/>
</dbReference>
<keyword evidence="3" id="KW-0143">Chaperone</keyword>
<evidence type="ECO:0000256" key="3">
    <source>
        <dbReference type="ARBA" id="ARBA00023186"/>
    </source>
</evidence>
<dbReference type="InterPro" id="IPR001623">
    <property type="entry name" value="DnaJ_domain"/>
</dbReference>
<dbReference type="SMART" id="SM00271">
    <property type="entry name" value="DnaJ"/>
    <property type="match status" value="1"/>
</dbReference>
<dbReference type="PROSITE" id="PS50076">
    <property type="entry name" value="DNAJ_2"/>
    <property type="match status" value="1"/>
</dbReference>
<evidence type="ECO:0000313" key="6">
    <source>
        <dbReference type="Proteomes" id="UP000698222"/>
    </source>
</evidence>
<dbReference type="PRINTS" id="PR00625">
    <property type="entry name" value="JDOMAIN"/>
</dbReference>
<dbReference type="InterPro" id="IPR002939">
    <property type="entry name" value="DnaJ_C"/>
</dbReference>
<proteinExistence type="predicted"/>
<dbReference type="Proteomes" id="UP000698222">
    <property type="component" value="Unassembled WGS sequence"/>
</dbReference>
<evidence type="ECO:0000259" key="4">
    <source>
        <dbReference type="PROSITE" id="PS50076"/>
    </source>
</evidence>
<name>A0ABS4YQA9_9MICO</name>
<keyword evidence="6" id="KW-1185">Reference proteome</keyword>
<dbReference type="PROSITE" id="PS00636">
    <property type="entry name" value="DNAJ_1"/>
    <property type="match status" value="1"/>
</dbReference>
<protein>
    <submittedName>
        <fullName evidence="5">Molecular chaperone DnaJ</fullName>
    </submittedName>
</protein>
<dbReference type="Pfam" id="PF00226">
    <property type="entry name" value="DnaJ"/>
    <property type="match status" value="1"/>
</dbReference>
<dbReference type="InterPro" id="IPR008971">
    <property type="entry name" value="HSP40/DnaJ_pept-bd"/>
</dbReference>
<organism evidence="5 6">
    <name type="scientific">Brachybacterium fresconis</name>
    <dbReference type="NCBI Taxonomy" id="173363"/>
    <lineage>
        <taxon>Bacteria</taxon>
        <taxon>Bacillati</taxon>
        <taxon>Actinomycetota</taxon>
        <taxon>Actinomycetes</taxon>
        <taxon>Micrococcales</taxon>
        <taxon>Dermabacteraceae</taxon>
        <taxon>Brachybacterium</taxon>
    </lineage>
</organism>
<dbReference type="InterPro" id="IPR018253">
    <property type="entry name" value="DnaJ_domain_CS"/>
</dbReference>
<dbReference type="PANTHER" id="PTHR43096">
    <property type="entry name" value="DNAJ HOMOLOG 1, MITOCHONDRIAL-RELATED"/>
    <property type="match status" value="1"/>
</dbReference>
<dbReference type="Pfam" id="PF01556">
    <property type="entry name" value="DnaJ_C"/>
    <property type="match status" value="1"/>
</dbReference>
<evidence type="ECO:0000313" key="5">
    <source>
        <dbReference type="EMBL" id="MBP2410996.1"/>
    </source>
</evidence>
<dbReference type="SUPFAM" id="SSF46565">
    <property type="entry name" value="Chaperone J-domain"/>
    <property type="match status" value="1"/>
</dbReference>
<dbReference type="InterPro" id="IPR036869">
    <property type="entry name" value="J_dom_sf"/>
</dbReference>
<dbReference type="CDD" id="cd06257">
    <property type="entry name" value="DnaJ"/>
    <property type="match status" value="1"/>
</dbReference>
<sequence length="346" mass="35310">MSSQDWLDKDFYAVLGVSKDASAQEIKKAYRSQARKYHPDHHPGDAKAEEKFKEIGEAYSVLNDPEQREQYDAIRAMGSGGARFSAGQGGPGGAGFEDVFSSMFGGGQGGGFPGAGGPGAGGARTAGGAGNPDLDDILRMFGQGGGASGFSGGGGFPGSAGGAPAKGADLSARTRISFRDAALGTEIRLSVDGRSLTTRIPAGVHDGQKIRLRGKGRPGPGGAPAGDLLLTLDVDEHPVFHSEGTNLHLTLPVSFDEAVLGTKVSVPLLDGGSVTLKIPAGTPSGRTLRVRGKGIATKKTTGDLMVTVEIAVPTHVEGAAKKAVEDLREALADEDPRAGLAEAAAR</sequence>
<reference evidence="5 6" key="1">
    <citation type="submission" date="2021-03" db="EMBL/GenBank/DDBJ databases">
        <title>Sequencing the genomes of 1000 actinobacteria strains.</title>
        <authorList>
            <person name="Klenk H.-P."/>
        </authorList>
    </citation>
    <scope>NUCLEOTIDE SEQUENCE [LARGE SCALE GENOMIC DNA]</scope>
    <source>
        <strain evidence="5 6">DSM 14564</strain>
    </source>
</reference>
<comment type="caution">
    <text evidence="5">The sequence shown here is derived from an EMBL/GenBank/DDBJ whole genome shotgun (WGS) entry which is preliminary data.</text>
</comment>
<feature type="domain" description="J" evidence="4">
    <location>
        <begin position="10"/>
        <end position="75"/>
    </location>
</feature>
<dbReference type="Gene3D" id="2.60.260.20">
    <property type="entry name" value="Urease metallochaperone UreE, N-terminal domain"/>
    <property type="match status" value="2"/>
</dbReference>
<gene>
    <name evidence="5" type="ORF">JOF44_003899</name>
</gene>
<keyword evidence="2" id="KW-0346">Stress response</keyword>
<evidence type="ECO:0000256" key="1">
    <source>
        <dbReference type="ARBA" id="ARBA00022705"/>
    </source>
</evidence>
<accession>A0ABS4YQA9</accession>
<dbReference type="PANTHER" id="PTHR43096:SF54">
    <property type="entry name" value="CHAPERONE PROTEIN DNAJ 1"/>
    <property type="match status" value="1"/>
</dbReference>
<dbReference type="RefSeq" id="WP_209895326.1">
    <property type="nucleotide sequence ID" value="NZ_BAAAJV010000053.1"/>
</dbReference>